<dbReference type="AlphaFoldDB" id="A0A9N7VB25"/>
<dbReference type="EMBL" id="CADEAL010003949">
    <property type="protein sequence ID" value="CAB1447531.1"/>
    <property type="molecule type" value="Genomic_DNA"/>
</dbReference>
<feature type="compositionally biased region" description="Polar residues" evidence="1">
    <location>
        <begin position="7"/>
        <end position="16"/>
    </location>
</feature>
<feature type="region of interest" description="Disordered" evidence="1">
    <location>
        <begin position="1"/>
        <end position="31"/>
    </location>
</feature>
<reference evidence="2" key="1">
    <citation type="submission" date="2020-03" db="EMBL/GenBank/DDBJ databases">
        <authorList>
            <person name="Weist P."/>
        </authorList>
    </citation>
    <scope>NUCLEOTIDE SEQUENCE</scope>
</reference>
<proteinExistence type="predicted"/>
<organism evidence="2 3">
    <name type="scientific">Pleuronectes platessa</name>
    <name type="common">European plaice</name>
    <dbReference type="NCBI Taxonomy" id="8262"/>
    <lineage>
        <taxon>Eukaryota</taxon>
        <taxon>Metazoa</taxon>
        <taxon>Chordata</taxon>
        <taxon>Craniata</taxon>
        <taxon>Vertebrata</taxon>
        <taxon>Euteleostomi</taxon>
        <taxon>Actinopterygii</taxon>
        <taxon>Neopterygii</taxon>
        <taxon>Teleostei</taxon>
        <taxon>Neoteleostei</taxon>
        <taxon>Acanthomorphata</taxon>
        <taxon>Carangaria</taxon>
        <taxon>Pleuronectiformes</taxon>
        <taxon>Pleuronectoidei</taxon>
        <taxon>Pleuronectidae</taxon>
        <taxon>Pleuronectes</taxon>
    </lineage>
</organism>
<name>A0A9N7VB25_PLEPL</name>
<evidence type="ECO:0000313" key="2">
    <source>
        <dbReference type="EMBL" id="CAB1447531.1"/>
    </source>
</evidence>
<evidence type="ECO:0000256" key="1">
    <source>
        <dbReference type="SAM" id="MobiDB-lite"/>
    </source>
</evidence>
<sequence>MLLLPETLQTSPSAHSKQLLGTPLTPESSSAEYERARVAYITMTDSERDRGTSHFSRRASDAVTALMVWTAGCLTPGSGRLQGDNKGQQSRCILQDGLYLTAAASQKSAPYLKTIVSELHGA</sequence>
<protein>
    <submittedName>
        <fullName evidence="2">Uncharacterized protein</fullName>
    </submittedName>
</protein>
<dbReference type="Proteomes" id="UP001153269">
    <property type="component" value="Unassembled WGS sequence"/>
</dbReference>
<gene>
    <name evidence="2" type="ORF">PLEPLA_LOCUS35218</name>
</gene>
<accession>A0A9N7VB25</accession>
<evidence type="ECO:0000313" key="3">
    <source>
        <dbReference type="Proteomes" id="UP001153269"/>
    </source>
</evidence>
<comment type="caution">
    <text evidence="2">The sequence shown here is derived from an EMBL/GenBank/DDBJ whole genome shotgun (WGS) entry which is preliminary data.</text>
</comment>
<keyword evidence="3" id="KW-1185">Reference proteome</keyword>